<gene>
    <name evidence="1" type="ORF">PtA15_9A81</name>
</gene>
<dbReference type="EMBL" id="CP110429">
    <property type="protein sequence ID" value="WAQ87957.1"/>
    <property type="molecule type" value="Genomic_DNA"/>
</dbReference>
<dbReference type="Proteomes" id="UP001164743">
    <property type="component" value="Chromosome 9A"/>
</dbReference>
<protein>
    <submittedName>
        <fullName evidence="1">Uncharacterized protein</fullName>
    </submittedName>
</protein>
<evidence type="ECO:0000313" key="2">
    <source>
        <dbReference type="Proteomes" id="UP001164743"/>
    </source>
</evidence>
<accession>A0ABY7CZ16</accession>
<dbReference type="RefSeq" id="XP_053023512.1">
    <property type="nucleotide sequence ID" value="XM_053172959.1"/>
</dbReference>
<dbReference type="GeneID" id="77813853"/>
<keyword evidence="2" id="KW-1185">Reference proteome</keyword>
<reference evidence="1" key="1">
    <citation type="submission" date="2022-10" db="EMBL/GenBank/DDBJ databases">
        <title>Puccinia triticina Genome sequencing and assembly.</title>
        <authorList>
            <person name="Li C."/>
        </authorList>
    </citation>
    <scope>NUCLEOTIDE SEQUENCE</scope>
    <source>
        <strain evidence="1">Pt15</strain>
    </source>
</reference>
<sequence length="81" mass="9137">MHSNRLEPRSPGRDTSWFLQRNGEQLAHQTAITHRIGKRTLAFLLVSDRGAATEPCNSERILGLLTPEKDKLEPDKAFLAK</sequence>
<organism evidence="1 2">
    <name type="scientific">Puccinia triticina</name>
    <dbReference type="NCBI Taxonomy" id="208348"/>
    <lineage>
        <taxon>Eukaryota</taxon>
        <taxon>Fungi</taxon>
        <taxon>Dikarya</taxon>
        <taxon>Basidiomycota</taxon>
        <taxon>Pucciniomycotina</taxon>
        <taxon>Pucciniomycetes</taxon>
        <taxon>Pucciniales</taxon>
        <taxon>Pucciniaceae</taxon>
        <taxon>Puccinia</taxon>
    </lineage>
</organism>
<name>A0ABY7CZ16_9BASI</name>
<evidence type="ECO:0000313" key="1">
    <source>
        <dbReference type="EMBL" id="WAQ87957.1"/>
    </source>
</evidence>
<proteinExistence type="predicted"/>